<gene>
    <name evidence="6" type="ORF">A176_005439</name>
</gene>
<accession>A0A0H4XJX9</accession>
<keyword evidence="7" id="KW-1185">Reference proteome</keyword>
<dbReference type="PANTHER" id="PTHR11092:SF0">
    <property type="entry name" value="EPIMERASE FAMILY PROTEIN SDR39U1"/>
    <property type="match status" value="1"/>
</dbReference>
<dbReference type="InterPro" id="IPR013549">
    <property type="entry name" value="DUF1731"/>
</dbReference>
<dbReference type="InterPro" id="IPR001509">
    <property type="entry name" value="Epimerase_deHydtase"/>
</dbReference>
<dbReference type="GO" id="GO:0051301">
    <property type="term" value="P:cell division"/>
    <property type="evidence" value="ECO:0007669"/>
    <property type="project" value="UniProtKB-KW"/>
</dbReference>
<dbReference type="KEGG" id="mym:A176_005439"/>
<evidence type="ECO:0000313" key="6">
    <source>
        <dbReference type="EMBL" id="AKQ68527.1"/>
    </source>
</evidence>
<dbReference type="InterPro" id="IPR005031">
    <property type="entry name" value="COQ10_START"/>
</dbReference>
<comment type="similarity">
    <text evidence="1">Belongs to the ribosome association toxin RatA family.</text>
</comment>
<feature type="domain" description="Coenzyme Q-binding protein COQ10 START" evidence="4">
    <location>
        <begin position="13"/>
        <end position="140"/>
    </location>
</feature>
<protein>
    <submittedName>
        <fullName evidence="6">Cell division inhibitor</fullName>
    </submittedName>
</protein>
<keyword evidence="6" id="KW-0131">Cell cycle</keyword>
<evidence type="ECO:0000259" key="4">
    <source>
        <dbReference type="Pfam" id="PF03364"/>
    </source>
</evidence>
<dbReference type="eggNOG" id="COG4276">
    <property type="taxonomic scope" value="Bacteria"/>
</dbReference>
<organism evidence="6 7">
    <name type="scientific">Pseudomyxococcus hansupus</name>
    <dbReference type="NCBI Taxonomy" id="1297742"/>
    <lineage>
        <taxon>Bacteria</taxon>
        <taxon>Pseudomonadati</taxon>
        <taxon>Myxococcota</taxon>
        <taxon>Myxococcia</taxon>
        <taxon>Myxococcales</taxon>
        <taxon>Cystobacterineae</taxon>
        <taxon>Myxococcaceae</taxon>
        <taxon>Pseudomyxococcus</taxon>
    </lineage>
</organism>
<dbReference type="Pfam" id="PF03364">
    <property type="entry name" value="Polyketide_cyc"/>
    <property type="match status" value="1"/>
</dbReference>
<dbReference type="STRING" id="1297742.A176_005439"/>
<dbReference type="Gene3D" id="3.40.50.720">
    <property type="entry name" value="NAD(P)-binding Rossmann-like Domain"/>
    <property type="match status" value="1"/>
</dbReference>
<keyword evidence="6" id="KW-0132">Cell division</keyword>
<evidence type="ECO:0000259" key="5">
    <source>
        <dbReference type="Pfam" id="PF08338"/>
    </source>
</evidence>
<evidence type="ECO:0000313" key="7">
    <source>
        <dbReference type="Proteomes" id="UP000009026"/>
    </source>
</evidence>
<feature type="domain" description="DUF1731" evidence="5">
    <location>
        <begin position="414"/>
        <end position="458"/>
    </location>
</feature>
<dbReference type="NCBIfam" id="TIGR01777">
    <property type="entry name" value="yfcH"/>
    <property type="match status" value="1"/>
</dbReference>
<proteinExistence type="inferred from homology"/>
<dbReference type="SUPFAM" id="SSF55961">
    <property type="entry name" value="Bet v1-like"/>
    <property type="match status" value="1"/>
</dbReference>
<dbReference type="eggNOG" id="COG1090">
    <property type="taxonomic scope" value="Bacteria"/>
</dbReference>
<dbReference type="OrthoDB" id="9801773at2"/>
<evidence type="ECO:0000259" key="3">
    <source>
        <dbReference type="Pfam" id="PF01370"/>
    </source>
</evidence>
<dbReference type="Pfam" id="PF08338">
    <property type="entry name" value="DUF1731"/>
    <property type="match status" value="1"/>
</dbReference>
<dbReference type="InterPro" id="IPR010099">
    <property type="entry name" value="SDR39U1"/>
</dbReference>
<evidence type="ECO:0000256" key="1">
    <source>
        <dbReference type="ARBA" id="ARBA00008918"/>
    </source>
</evidence>
<dbReference type="PATRIC" id="fig|1297742.4.peg.5526"/>
<name>A0A0H4XJX9_9BACT</name>
<dbReference type="InterPro" id="IPR036291">
    <property type="entry name" value="NAD(P)-bd_dom_sf"/>
</dbReference>
<dbReference type="EMBL" id="CP012109">
    <property type="protein sequence ID" value="AKQ68527.1"/>
    <property type="molecule type" value="Genomic_DNA"/>
</dbReference>
<sequence>MGKSHVFDARSRMPVSATELFAWHAREGAFERLAPPWERTEVVERTGDGIRTGARVVVRMRVGPIPQRMVAEHTAYVEGAMFQDTQVSGPFAKWVHSHRMWPEPATSTSILEDDVEYVLPVGPLGSLFGGGFARRTLERMFAYRHRITREDLKRHAAFADQGPLTIAVTGASGLVGSSLVPFLTTGGHTVKRLVRGKADPSRNEVAWSPDKGEVDIDSLEGVDAVVHLAGVNVAGQRWTPEYKNAILKSRTEGTRTLAEALARMKRKPKVLVSAGGSSIYGDRGDELITEESSTDGKGFLSQVAREWEAAAAPAEAAGIRVVHLRIGPVLDAREGALAKMVPAFLAGGGGPIGSGQQWMSWVSLEDVLGLIHFSVFTEAARGALNAVAPGAVKQGDFARTLGRVLRRPAVFPLPAGVVRTLFGEMGQEALLDGARIAPQAAQRLGFAFLLPDLEGALRFTLGRTTEGPEYRHS</sequence>
<dbReference type="AlphaFoldDB" id="A0A0H4XJX9"/>
<dbReference type="PANTHER" id="PTHR11092">
    <property type="entry name" value="SUGAR NUCLEOTIDE EPIMERASE RELATED"/>
    <property type="match status" value="1"/>
</dbReference>
<comment type="similarity">
    <text evidence="2">Belongs to the NAD(P)-dependent epimerase/dehydratase family. SDR39U1 subfamily.</text>
</comment>
<dbReference type="SUPFAM" id="SSF51735">
    <property type="entry name" value="NAD(P)-binding Rossmann-fold domains"/>
    <property type="match status" value="1"/>
</dbReference>
<dbReference type="CDD" id="cd07820">
    <property type="entry name" value="SRPBCC_3"/>
    <property type="match status" value="1"/>
</dbReference>
<evidence type="ECO:0000256" key="2">
    <source>
        <dbReference type="ARBA" id="ARBA00009353"/>
    </source>
</evidence>
<dbReference type="RefSeq" id="WP_002638289.1">
    <property type="nucleotide sequence ID" value="NZ_CP012109.1"/>
</dbReference>
<dbReference type="Gene3D" id="3.30.530.20">
    <property type="match status" value="1"/>
</dbReference>
<dbReference type="InterPro" id="IPR023393">
    <property type="entry name" value="START-like_dom_sf"/>
</dbReference>
<dbReference type="Proteomes" id="UP000009026">
    <property type="component" value="Chromosome"/>
</dbReference>
<reference evidence="6 7" key="1">
    <citation type="journal article" date="2016" name="PLoS ONE">
        <title>Complete Genome Sequence and Comparative Genomics of a Novel Myxobacterium Myxococcus hansupus.</title>
        <authorList>
            <person name="Sharma G."/>
            <person name="Narwani T."/>
            <person name="Subramanian S."/>
        </authorList>
    </citation>
    <scope>NUCLEOTIDE SEQUENCE [LARGE SCALE GENOMIC DNA]</scope>
    <source>
        <strain evidence="7">mixupus</strain>
    </source>
</reference>
<dbReference type="Pfam" id="PF01370">
    <property type="entry name" value="Epimerase"/>
    <property type="match status" value="1"/>
</dbReference>
<feature type="domain" description="NAD-dependent epimerase/dehydratase" evidence="3">
    <location>
        <begin position="166"/>
        <end position="373"/>
    </location>
</feature>